<name>A0A413N6S8_BACUN</name>
<evidence type="ECO:0000313" key="3">
    <source>
        <dbReference type="EMBL" id="RHH33677.1"/>
    </source>
</evidence>
<dbReference type="RefSeq" id="WP_117959320.1">
    <property type="nucleotide sequence ID" value="NZ_AP019724.1"/>
</dbReference>
<dbReference type="EMBL" id="AP019724">
    <property type="protein sequence ID" value="BBK87880.1"/>
    <property type="molecule type" value="Genomic_DNA"/>
</dbReference>
<dbReference type="AlphaFoldDB" id="A0A413N6S8"/>
<evidence type="ECO:0000313" key="5">
    <source>
        <dbReference type="Proteomes" id="UP000283766"/>
    </source>
</evidence>
<evidence type="ECO:0000313" key="2">
    <source>
        <dbReference type="EMBL" id="RGZ44233.1"/>
    </source>
</evidence>
<dbReference type="Proteomes" id="UP000283684">
    <property type="component" value="Unassembled WGS sequence"/>
</dbReference>
<dbReference type="Proteomes" id="UP000320533">
    <property type="component" value="Chromosome"/>
</dbReference>
<dbReference type="InterPro" id="IPR006427">
    <property type="entry name" value="Portal_HK97"/>
</dbReference>
<dbReference type="Pfam" id="PF04860">
    <property type="entry name" value="Phage_portal"/>
    <property type="match status" value="1"/>
</dbReference>
<dbReference type="EMBL" id="QSEE01000028">
    <property type="protein sequence ID" value="RGZ44233.1"/>
    <property type="molecule type" value="Genomic_DNA"/>
</dbReference>
<protein>
    <submittedName>
        <fullName evidence="1 2">Portal protein</fullName>
    </submittedName>
</protein>
<proteinExistence type="predicted"/>
<reference evidence="1 6" key="2">
    <citation type="submission" date="2019-06" db="EMBL/GenBank/DDBJ databases">
        <title>Complete genome sequence of Bacteroides uniformis NBRC 113350.</title>
        <authorList>
            <person name="Miura T."/>
            <person name="Furukawa M."/>
            <person name="Shimamura M."/>
            <person name="Ohyama Y."/>
            <person name="Yamazoe A."/>
            <person name="Kawasaki H."/>
        </authorList>
    </citation>
    <scope>NUCLEOTIDE SEQUENCE [LARGE SCALE GENOMIC DNA]</scope>
    <source>
        <strain evidence="1 6">NBRC 113350</strain>
    </source>
</reference>
<evidence type="ECO:0000313" key="4">
    <source>
        <dbReference type="Proteomes" id="UP000283684"/>
    </source>
</evidence>
<dbReference type="NCBIfam" id="TIGR01537">
    <property type="entry name" value="portal_HK97"/>
    <property type="match status" value="1"/>
</dbReference>
<sequence length="414" mass="45541">MNIKFWRKQQKRSVDTGAGAGKAIQARLPSVPSQPIDVTSTNSAMQLAAVYRCVSILSGTIASLPLQVKRKKNGYFSIDCENELHSVLTRRPNKRLNSFDFMQNAIIQMVNNGNAYILIRRSFGEVSELILCANNSVCYDKFSNRYVISDGINHISGVYDADDIIHLKNKSLDGGYTGVSTIYYASRILSISASADNQNLQTFQNGTKVKALLYGASGGMSGIDALDFEQTSPVADRVEAQLNSGKDIIAISEDLKFQQLSINPVDAQLLETKKFSVLDVCRFYGVNPDKAFAGQSTNYKASEMGQVSFLTDTLQPILSQIEAEFNAKLVPDKLSGVYKINFDLEALYQTDLTTRAAYDKSMYELGVFTTNHLRMKQGIAPVDGGDTVMVSCNVAPINSAKIHGEQNKELPKDE</sequence>
<dbReference type="EMBL" id="QRJL01000002">
    <property type="protein sequence ID" value="RHH33677.1"/>
    <property type="molecule type" value="Genomic_DNA"/>
</dbReference>
<organism evidence="2 4">
    <name type="scientific">Bacteroides uniformis</name>
    <dbReference type="NCBI Taxonomy" id="820"/>
    <lineage>
        <taxon>Bacteria</taxon>
        <taxon>Pseudomonadati</taxon>
        <taxon>Bacteroidota</taxon>
        <taxon>Bacteroidia</taxon>
        <taxon>Bacteroidales</taxon>
        <taxon>Bacteroidaceae</taxon>
        <taxon>Bacteroides</taxon>
    </lineage>
</organism>
<dbReference type="KEGG" id="bun:Bun01g_22500"/>
<evidence type="ECO:0000313" key="1">
    <source>
        <dbReference type="EMBL" id="BBK87880.1"/>
    </source>
</evidence>
<evidence type="ECO:0000313" key="6">
    <source>
        <dbReference type="Proteomes" id="UP000320533"/>
    </source>
</evidence>
<accession>A0A413N6S8</accession>
<dbReference type="Proteomes" id="UP000283766">
    <property type="component" value="Unassembled WGS sequence"/>
</dbReference>
<reference evidence="4 5" key="1">
    <citation type="submission" date="2018-08" db="EMBL/GenBank/DDBJ databases">
        <title>A genome reference for cultivated species of the human gut microbiota.</title>
        <authorList>
            <person name="Zou Y."/>
            <person name="Xue W."/>
            <person name="Luo G."/>
        </authorList>
    </citation>
    <scope>NUCLEOTIDE SEQUENCE [LARGE SCALE GENOMIC DNA]</scope>
    <source>
        <strain evidence="3 5">AM18-14LB</strain>
        <strain evidence="2 4">AM50-4</strain>
    </source>
</reference>
<dbReference type="InterPro" id="IPR006944">
    <property type="entry name" value="Phage/GTA_portal"/>
</dbReference>
<gene>
    <name evidence="1" type="ORF">Bun01g_22500</name>
    <name evidence="3" type="ORF">DW216_05910</name>
    <name evidence="2" type="ORF">DW988_19180</name>
</gene>